<dbReference type="Pfam" id="PF01531">
    <property type="entry name" value="Glyco_transf_11"/>
    <property type="match status" value="1"/>
</dbReference>
<keyword evidence="1" id="KW-0328">Glycosyltransferase</keyword>
<sequence length="185" mass="21747">MKQVNEFARYLFKNDSSHLLCAHIRRGDFIGFSLEEATKEFILPALEFITTYLKNAGHNNISLLFIGNDIKFVQELNLTNYNFSSIYTPEPLSKGGDMCLGANYCKSMLIPASGSTYGWWMSYLMPENSTVFYNSRMTRNRTEINDKERYDYNVFLKEWISLSVKNGTAYHEKKWWHEREKEKKN</sequence>
<dbReference type="WBParaSite" id="ACRNAN_Path_1589.g6170.t1">
    <property type="protein sequence ID" value="ACRNAN_Path_1589.g6170.t1"/>
    <property type="gene ID" value="ACRNAN_Path_1589.g6170"/>
</dbReference>
<evidence type="ECO:0000313" key="4">
    <source>
        <dbReference type="WBParaSite" id="ACRNAN_Path_1589.g6170.t1"/>
    </source>
</evidence>
<dbReference type="AlphaFoldDB" id="A0A914C2F5"/>
<dbReference type="GO" id="GO:0005975">
    <property type="term" value="P:carbohydrate metabolic process"/>
    <property type="evidence" value="ECO:0007669"/>
    <property type="project" value="InterPro"/>
</dbReference>
<keyword evidence="2" id="KW-0808">Transferase</keyword>
<dbReference type="GO" id="GO:0008107">
    <property type="term" value="F:galactoside 2-alpha-L-fucosyltransferase activity"/>
    <property type="evidence" value="ECO:0007669"/>
    <property type="project" value="InterPro"/>
</dbReference>
<dbReference type="GO" id="GO:0016020">
    <property type="term" value="C:membrane"/>
    <property type="evidence" value="ECO:0007669"/>
    <property type="project" value="InterPro"/>
</dbReference>
<organism evidence="3 4">
    <name type="scientific">Acrobeloides nanus</name>
    <dbReference type="NCBI Taxonomy" id="290746"/>
    <lineage>
        <taxon>Eukaryota</taxon>
        <taxon>Metazoa</taxon>
        <taxon>Ecdysozoa</taxon>
        <taxon>Nematoda</taxon>
        <taxon>Chromadorea</taxon>
        <taxon>Rhabditida</taxon>
        <taxon>Tylenchina</taxon>
        <taxon>Cephalobomorpha</taxon>
        <taxon>Cephaloboidea</taxon>
        <taxon>Cephalobidae</taxon>
        <taxon>Acrobeloides</taxon>
    </lineage>
</organism>
<protein>
    <submittedName>
        <fullName evidence="4">L-Fucosyltransferase</fullName>
    </submittedName>
</protein>
<dbReference type="PANTHER" id="PTHR22898:SF3">
    <property type="entry name" value="ALPHA-1,2-FUCOSYLTRANSFERASE-RELATED"/>
    <property type="match status" value="1"/>
</dbReference>
<name>A0A914C2F5_9BILA</name>
<keyword evidence="3" id="KW-1185">Reference proteome</keyword>
<evidence type="ECO:0000313" key="3">
    <source>
        <dbReference type="Proteomes" id="UP000887540"/>
    </source>
</evidence>
<dbReference type="Proteomes" id="UP000887540">
    <property type="component" value="Unplaced"/>
</dbReference>
<evidence type="ECO:0000256" key="1">
    <source>
        <dbReference type="ARBA" id="ARBA00022676"/>
    </source>
</evidence>
<dbReference type="PANTHER" id="PTHR22898">
    <property type="entry name" value="UNCHARACTERIZED GLYCOSOL TRANSFERASE-RELATED"/>
    <property type="match status" value="1"/>
</dbReference>
<dbReference type="InterPro" id="IPR052501">
    <property type="entry name" value="Alpha-1-2_FucT"/>
</dbReference>
<dbReference type="InterPro" id="IPR002516">
    <property type="entry name" value="Glyco_trans_11"/>
</dbReference>
<proteinExistence type="predicted"/>
<evidence type="ECO:0000256" key="2">
    <source>
        <dbReference type="ARBA" id="ARBA00022679"/>
    </source>
</evidence>
<reference evidence="4" key="1">
    <citation type="submission" date="2022-11" db="UniProtKB">
        <authorList>
            <consortium name="WormBaseParasite"/>
        </authorList>
    </citation>
    <scope>IDENTIFICATION</scope>
</reference>
<accession>A0A914C2F5</accession>